<evidence type="ECO:0000256" key="1">
    <source>
        <dbReference type="SAM" id="MobiDB-lite"/>
    </source>
</evidence>
<dbReference type="Proteomes" id="UP000827986">
    <property type="component" value="Unassembled WGS sequence"/>
</dbReference>
<comment type="caution">
    <text evidence="2">The sequence shown here is derived from an EMBL/GenBank/DDBJ whole genome shotgun (WGS) entry which is preliminary data.</text>
</comment>
<dbReference type="EMBL" id="JAHDVG010000488">
    <property type="protein sequence ID" value="KAH1165178.1"/>
    <property type="molecule type" value="Genomic_DNA"/>
</dbReference>
<sequence length="259" mass="27410">MQRREKAMATLAARAPELPAPEMLCGSDCRQTGGYALGSAGTGAGPEGADALAELRASPTIDSAASGRSPLKLSTATTCRRRWGRVGRGGRWPVRPWPRSLRKARPAEEKLGSRPPAHGRASGARLPGLRPRAPWAQDALGLSAILSLWRVTRPRWRQEDSPWSTQPSSQSVPASSISSLAAIFPRQPQLALTDGPPSALPEEARPRSTPPPACGLQARPCLAGPWSGAPGQLQTGQAALPLWRPGQLCTQAPCITRSP</sequence>
<reference evidence="2" key="1">
    <citation type="submission" date="2021-09" db="EMBL/GenBank/DDBJ databases">
        <title>The genome of Mauremys mutica provides insights into the evolution of semi-aquatic lifestyle.</title>
        <authorList>
            <person name="Gong S."/>
            <person name="Gao Y."/>
        </authorList>
    </citation>
    <scope>NUCLEOTIDE SEQUENCE</scope>
    <source>
        <strain evidence="2">MM-2020</strain>
        <tissue evidence="2">Muscle</tissue>
    </source>
</reference>
<gene>
    <name evidence="2" type="ORF">KIL84_022737</name>
</gene>
<feature type="region of interest" description="Disordered" evidence="1">
    <location>
        <begin position="185"/>
        <end position="230"/>
    </location>
</feature>
<accession>A0A9D4AP19</accession>
<evidence type="ECO:0000313" key="2">
    <source>
        <dbReference type="EMBL" id="KAH1165178.1"/>
    </source>
</evidence>
<proteinExistence type="predicted"/>
<name>A0A9D4AP19_9SAUR</name>
<keyword evidence="3" id="KW-1185">Reference proteome</keyword>
<protein>
    <submittedName>
        <fullName evidence="2">Uncharacterized protein</fullName>
    </submittedName>
</protein>
<dbReference type="AlphaFoldDB" id="A0A9D4AP19"/>
<organism evidence="2 3">
    <name type="scientific">Mauremys mutica</name>
    <name type="common">yellowpond turtle</name>
    <dbReference type="NCBI Taxonomy" id="74926"/>
    <lineage>
        <taxon>Eukaryota</taxon>
        <taxon>Metazoa</taxon>
        <taxon>Chordata</taxon>
        <taxon>Craniata</taxon>
        <taxon>Vertebrata</taxon>
        <taxon>Euteleostomi</taxon>
        <taxon>Archelosauria</taxon>
        <taxon>Testudinata</taxon>
        <taxon>Testudines</taxon>
        <taxon>Cryptodira</taxon>
        <taxon>Durocryptodira</taxon>
        <taxon>Testudinoidea</taxon>
        <taxon>Geoemydidae</taxon>
        <taxon>Geoemydinae</taxon>
        <taxon>Mauremys</taxon>
    </lineage>
</organism>
<feature type="region of interest" description="Disordered" evidence="1">
    <location>
        <begin position="94"/>
        <end position="128"/>
    </location>
</feature>
<evidence type="ECO:0000313" key="3">
    <source>
        <dbReference type="Proteomes" id="UP000827986"/>
    </source>
</evidence>